<accession>A0A916X6R6</accession>
<evidence type="ECO:0000313" key="2">
    <source>
        <dbReference type="EMBL" id="GGC46061.1"/>
    </source>
</evidence>
<dbReference type="Proteomes" id="UP000637002">
    <property type="component" value="Unassembled WGS sequence"/>
</dbReference>
<evidence type="ECO:0008006" key="4">
    <source>
        <dbReference type="Google" id="ProtNLM"/>
    </source>
</evidence>
<feature type="transmembrane region" description="Helical" evidence="1">
    <location>
        <begin position="40"/>
        <end position="58"/>
    </location>
</feature>
<name>A0A916X6R6_9HYPH</name>
<keyword evidence="1" id="KW-1133">Transmembrane helix</keyword>
<reference evidence="2" key="1">
    <citation type="journal article" date="2014" name="Int. J. Syst. Evol. Microbiol.">
        <title>Complete genome sequence of Corynebacterium casei LMG S-19264T (=DSM 44701T), isolated from a smear-ripened cheese.</title>
        <authorList>
            <consortium name="US DOE Joint Genome Institute (JGI-PGF)"/>
            <person name="Walter F."/>
            <person name="Albersmeier A."/>
            <person name="Kalinowski J."/>
            <person name="Ruckert C."/>
        </authorList>
    </citation>
    <scope>NUCLEOTIDE SEQUENCE</scope>
    <source>
        <strain evidence="2">CGMCC 1.12919</strain>
    </source>
</reference>
<protein>
    <recommendedName>
        <fullName evidence="4">Transmembrane protein</fullName>
    </recommendedName>
</protein>
<keyword evidence="3" id="KW-1185">Reference proteome</keyword>
<proteinExistence type="predicted"/>
<keyword evidence="1" id="KW-0812">Transmembrane</keyword>
<feature type="transmembrane region" description="Helical" evidence="1">
    <location>
        <begin position="101"/>
        <end position="122"/>
    </location>
</feature>
<dbReference type="EMBL" id="BMGG01000001">
    <property type="protein sequence ID" value="GGC46061.1"/>
    <property type="molecule type" value="Genomic_DNA"/>
</dbReference>
<dbReference type="RefSeq" id="WP_188607221.1">
    <property type="nucleotide sequence ID" value="NZ_BMGG01000001.1"/>
</dbReference>
<keyword evidence="1" id="KW-0472">Membrane</keyword>
<comment type="caution">
    <text evidence="2">The sequence shown here is derived from an EMBL/GenBank/DDBJ whole genome shotgun (WGS) entry which is preliminary data.</text>
</comment>
<evidence type="ECO:0000256" key="1">
    <source>
        <dbReference type="SAM" id="Phobius"/>
    </source>
</evidence>
<organism evidence="2 3">
    <name type="scientific">Chelatococcus reniformis</name>
    <dbReference type="NCBI Taxonomy" id="1494448"/>
    <lineage>
        <taxon>Bacteria</taxon>
        <taxon>Pseudomonadati</taxon>
        <taxon>Pseudomonadota</taxon>
        <taxon>Alphaproteobacteria</taxon>
        <taxon>Hyphomicrobiales</taxon>
        <taxon>Chelatococcaceae</taxon>
        <taxon>Chelatococcus</taxon>
    </lineage>
</organism>
<sequence length="128" mass="13182">MNAPFAGLARNGFVHVTVAFLAMGSWAAFANRGHPMPAPLQAGLIQGAISASITLILKRAVDALARRFQGIAALVVPPAAAGLVSASLLTAIHTIAGTPEVVATIALPLTVATSYAAVYNFTFWRSGR</sequence>
<dbReference type="AlphaFoldDB" id="A0A916X6R6"/>
<evidence type="ECO:0000313" key="3">
    <source>
        <dbReference type="Proteomes" id="UP000637002"/>
    </source>
</evidence>
<reference evidence="2" key="2">
    <citation type="submission" date="2020-09" db="EMBL/GenBank/DDBJ databases">
        <authorList>
            <person name="Sun Q."/>
            <person name="Zhou Y."/>
        </authorList>
    </citation>
    <scope>NUCLEOTIDE SEQUENCE</scope>
    <source>
        <strain evidence="2">CGMCC 1.12919</strain>
    </source>
</reference>
<feature type="transmembrane region" description="Helical" evidence="1">
    <location>
        <begin position="70"/>
        <end position="95"/>
    </location>
</feature>
<gene>
    <name evidence="2" type="ORF">GCM10010994_01490</name>
</gene>